<reference evidence="2" key="1">
    <citation type="journal article" date="2020" name="mSystems">
        <title>Genome- and Community-Level Interaction Insights into Carbon Utilization and Element Cycling Functions of Hydrothermarchaeota in Hydrothermal Sediment.</title>
        <authorList>
            <person name="Zhou Z."/>
            <person name="Liu Y."/>
            <person name="Xu W."/>
            <person name="Pan J."/>
            <person name="Luo Z.H."/>
            <person name="Li M."/>
        </authorList>
    </citation>
    <scope>NUCLEOTIDE SEQUENCE [LARGE SCALE GENOMIC DNA]</scope>
    <source>
        <strain evidence="2">SpSt-897</strain>
    </source>
</reference>
<feature type="domain" description="DUF4346" evidence="1">
    <location>
        <begin position="426"/>
        <end position="502"/>
    </location>
</feature>
<protein>
    <submittedName>
        <fullName evidence="2">DUF4346 domain-containing protein</fullName>
    </submittedName>
</protein>
<dbReference type="Gene3D" id="3.30.572.10">
    <property type="entry name" value="Thymidylate synthase/dCMP hydroxymethylase domain"/>
    <property type="match status" value="1"/>
</dbReference>
<proteinExistence type="predicted"/>
<sequence>MEFIPLYFGDRLKVVNPHGVIGVVTLWSKPEYVMARFREAGVDLDPATSPIAVFGTLYGNGLREMLRNLLYNPQIQVLLICGHDRSGSRQELENFFGKGLEVVPESNINYAAEQRKPYRIIGTRRLIDGLVQPVLFELKPRIVWLGDPTTTVRSGRPEDAAILSQIRGFFSNFEKLERHSLEQSLRTMRRPLAVPPLPQVETLYYPSNPRAHQIVKDGPLEAWVELLYLISRFGRRVILKKGERLELQNIKVVVEDPRGVDPKILTAHNLDPEKISRYYQAFLEGDLRPDEAYTYGHRLRSYFKMDAVEVLAERLRQDPEDRKAYFTLWDNNRDLTAKESRPCFVSVFFRKFEEKLTLTAAFRTHNALDAWLLNFYGLMALQQEVARRADMTPGAIAVFSHSISIDPRELDRALAVVGKRQWKMHLDPMGYFRVTIAGNEILVEHRTEDVTLKEYRGRTAAALQHQIARDVAISDINHAMYLGRQLAKAEMALKEGREFVQD</sequence>
<dbReference type="InterPro" id="IPR036926">
    <property type="entry name" value="Thymidate_synth/dCMP_Mease_sf"/>
</dbReference>
<accession>A0A7C3UY77</accession>
<evidence type="ECO:0000313" key="2">
    <source>
        <dbReference type="EMBL" id="HGF33261.1"/>
    </source>
</evidence>
<dbReference type="InterPro" id="IPR025595">
    <property type="entry name" value="PterinBD-DUF4346"/>
</dbReference>
<name>A0A7C3UY77_9BACT</name>
<gene>
    <name evidence="2" type="ORF">ENW96_02585</name>
</gene>
<organism evidence="2">
    <name type="scientific">Desulfobacca acetoxidans</name>
    <dbReference type="NCBI Taxonomy" id="60893"/>
    <lineage>
        <taxon>Bacteria</taxon>
        <taxon>Pseudomonadati</taxon>
        <taxon>Thermodesulfobacteriota</taxon>
        <taxon>Desulfobaccia</taxon>
        <taxon>Desulfobaccales</taxon>
        <taxon>Desulfobaccaceae</taxon>
        <taxon>Desulfobacca</taxon>
    </lineage>
</organism>
<evidence type="ECO:0000259" key="1">
    <source>
        <dbReference type="Pfam" id="PF14251"/>
    </source>
</evidence>
<dbReference type="Pfam" id="PF14251">
    <property type="entry name" value="PterinBD-DUF4346"/>
    <property type="match status" value="1"/>
</dbReference>
<dbReference type="GO" id="GO:0016740">
    <property type="term" value="F:transferase activity"/>
    <property type="evidence" value="ECO:0007669"/>
    <property type="project" value="UniProtKB-KW"/>
</dbReference>
<dbReference type="EMBL" id="DTMF01000067">
    <property type="protein sequence ID" value="HGF33261.1"/>
    <property type="molecule type" value="Genomic_DNA"/>
</dbReference>
<dbReference type="SUPFAM" id="SSF55831">
    <property type="entry name" value="Thymidylate synthase/dCMP hydroxymethylase"/>
    <property type="match status" value="1"/>
</dbReference>
<comment type="caution">
    <text evidence="2">The sequence shown here is derived from an EMBL/GenBank/DDBJ whole genome shotgun (WGS) entry which is preliminary data.</text>
</comment>
<dbReference type="AlphaFoldDB" id="A0A7C3UY77"/>